<dbReference type="RefSeq" id="WP_091074337.1">
    <property type="nucleotide sequence ID" value="NZ_LT629799.1"/>
</dbReference>
<sequence length="272" mass="28566">MATLLLTGASGLVGSRLLPRLVEAGHTVRALVRGDVTLPAGAAAVHGDLADPGSLRPAVKDVEAVVHLAALFRTTDEDAVWRANLDGTRNLLSAVQAYAPRARFVMTSTGNVYDADATRPARESDPCSPTQAYPASKVAAEALVRESGLTWSVLRLPFVYGEGDGHLASMPGLVSRFGLHPAHTYSVAHHRDVAQVVKMALAGTLDSRVVNVTDDAPITVLEMTALAGSEVEGSAEPLTDPWHGRMDGTLLRELGFSPEVPTVQAAARAGIL</sequence>
<dbReference type="InterPro" id="IPR051783">
    <property type="entry name" value="NAD(P)-dependent_oxidoreduct"/>
</dbReference>
<keyword evidence="3" id="KW-1185">Reference proteome</keyword>
<dbReference type="PANTHER" id="PTHR48079">
    <property type="entry name" value="PROTEIN YEEZ"/>
    <property type="match status" value="1"/>
</dbReference>
<dbReference type="AlphaFoldDB" id="A0A1H2MJA4"/>
<dbReference type="GO" id="GO:0005737">
    <property type="term" value="C:cytoplasm"/>
    <property type="evidence" value="ECO:0007669"/>
    <property type="project" value="TreeGrafter"/>
</dbReference>
<feature type="domain" description="NAD-dependent epimerase/dehydratase" evidence="1">
    <location>
        <begin position="5"/>
        <end position="170"/>
    </location>
</feature>
<proteinExistence type="predicted"/>
<dbReference type="STRING" id="546874.SAMN04488544_2071"/>
<protein>
    <submittedName>
        <fullName evidence="2">Nucleoside-diphosphate-sugar epimerase</fullName>
    </submittedName>
</protein>
<dbReference type="PANTHER" id="PTHR48079:SF6">
    <property type="entry name" value="NAD(P)-BINDING DOMAIN-CONTAINING PROTEIN-RELATED"/>
    <property type="match status" value="1"/>
</dbReference>
<dbReference type="SUPFAM" id="SSF51735">
    <property type="entry name" value="NAD(P)-binding Rossmann-fold domains"/>
    <property type="match status" value="1"/>
</dbReference>
<evidence type="ECO:0000313" key="2">
    <source>
        <dbReference type="EMBL" id="SDU92586.1"/>
    </source>
</evidence>
<dbReference type="InterPro" id="IPR001509">
    <property type="entry name" value="Epimerase_deHydtase"/>
</dbReference>
<dbReference type="GO" id="GO:0004029">
    <property type="term" value="F:aldehyde dehydrogenase (NAD+) activity"/>
    <property type="evidence" value="ECO:0007669"/>
    <property type="project" value="TreeGrafter"/>
</dbReference>
<reference evidence="3" key="1">
    <citation type="submission" date="2016-10" db="EMBL/GenBank/DDBJ databases">
        <authorList>
            <person name="Varghese N."/>
            <person name="Submissions S."/>
        </authorList>
    </citation>
    <scope>NUCLEOTIDE SEQUENCE [LARGE SCALE GENOMIC DNA]</scope>
    <source>
        <strain evidence="3">DSM 21743</strain>
    </source>
</reference>
<evidence type="ECO:0000313" key="3">
    <source>
        <dbReference type="Proteomes" id="UP000198825"/>
    </source>
</evidence>
<accession>A0A1H2MJA4</accession>
<dbReference type="Pfam" id="PF01370">
    <property type="entry name" value="Epimerase"/>
    <property type="match status" value="1"/>
</dbReference>
<dbReference type="OrthoDB" id="9787292at2"/>
<organism evidence="2 3">
    <name type="scientific">Microlunatus sagamiharensis</name>
    <dbReference type="NCBI Taxonomy" id="546874"/>
    <lineage>
        <taxon>Bacteria</taxon>
        <taxon>Bacillati</taxon>
        <taxon>Actinomycetota</taxon>
        <taxon>Actinomycetes</taxon>
        <taxon>Propionibacteriales</taxon>
        <taxon>Propionibacteriaceae</taxon>
        <taxon>Microlunatus</taxon>
    </lineage>
</organism>
<name>A0A1H2MJA4_9ACTN</name>
<evidence type="ECO:0000259" key="1">
    <source>
        <dbReference type="Pfam" id="PF01370"/>
    </source>
</evidence>
<gene>
    <name evidence="2" type="ORF">SAMN04488544_2071</name>
</gene>
<dbReference type="InterPro" id="IPR036291">
    <property type="entry name" value="NAD(P)-bd_dom_sf"/>
</dbReference>
<dbReference type="EMBL" id="LT629799">
    <property type="protein sequence ID" value="SDU92586.1"/>
    <property type="molecule type" value="Genomic_DNA"/>
</dbReference>
<dbReference type="Proteomes" id="UP000198825">
    <property type="component" value="Chromosome I"/>
</dbReference>
<dbReference type="Gene3D" id="3.40.50.720">
    <property type="entry name" value="NAD(P)-binding Rossmann-like Domain"/>
    <property type="match status" value="1"/>
</dbReference>